<feature type="signal peptide" evidence="6">
    <location>
        <begin position="1"/>
        <end position="26"/>
    </location>
</feature>
<evidence type="ECO:0000256" key="3">
    <source>
        <dbReference type="ARBA" id="ARBA00023237"/>
    </source>
</evidence>
<evidence type="ECO:0000259" key="7">
    <source>
        <dbReference type="PROSITE" id="PS51123"/>
    </source>
</evidence>
<dbReference type="CDD" id="cd07185">
    <property type="entry name" value="OmpA_C-like"/>
    <property type="match status" value="1"/>
</dbReference>
<dbReference type="Proteomes" id="UP000236723">
    <property type="component" value="Unassembled WGS sequence"/>
</dbReference>
<dbReference type="OrthoDB" id="5166631at2"/>
<evidence type="ECO:0000256" key="1">
    <source>
        <dbReference type="ARBA" id="ARBA00004442"/>
    </source>
</evidence>
<feature type="compositionally biased region" description="Polar residues" evidence="5">
    <location>
        <begin position="56"/>
        <end position="67"/>
    </location>
</feature>
<evidence type="ECO:0000256" key="5">
    <source>
        <dbReference type="SAM" id="MobiDB-lite"/>
    </source>
</evidence>
<reference evidence="9" key="1">
    <citation type="submission" date="2016-10" db="EMBL/GenBank/DDBJ databases">
        <authorList>
            <person name="Varghese N."/>
            <person name="Submissions S."/>
        </authorList>
    </citation>
    <scope>NUCLEOTIDE SEQUENCE [LARGE SCALE GENOMIC DNA]</scope>
    <source>
        <strain evidence="9">DSM 43163</strain>
    </source>
</reference>
<evidence type="ECO:0000256" key="4">
    <source>
        <dbReference type="PROSITE-ProRule" id="PRU00473"/>
    </source>
</evidence>
<dbReference type="PANTHER" id="PTHR30329">
    <property type="entry name" value="STATOR ELEMENT OF FLAGELLAR MOTOR COMPLEX"/>
    <property type="match status" value="1"/>
</dbReference>
<dbReference type="GO" id="GO:0009279">
    <property type="term" value="C:cell outer membrane"/>
    <property type="evidence" value="ECO:0007669"/>
    <property type="project" value="UniProtKB-SubCell"/>
</dbReference>
<feature type="chain" id="PRO_5009287655" evidence="6">
    <location>
        <begin position="27"/>
        <end position="362"/>
    </location>
</feature>
<comment type="subcellular location">
    <subcellularLocation>
        <location evidence="1">Cell outer membrane</location>
    </subcellularLocation>
</comment>
<feature type="domain" description="OmpA-like" evidence="7">
    <location>
        <begin position="79"/>
        <end position="198"/>
    </location>
</feature>
<dbReference type="InterPro" id="IPR006665">
    <property type="entry name" value="OmpA-like"/>
</dbReference>
<evidence type="ECO:0000313" key="8">
    <source>
        <dbReference type="EMBL" id="SEF90891.1"/>
    </source>
</evidence>
<feature type="region of interest" description="Disordered" evidence="5">
    <location>
        <begin position="27"/>
        <end position="69"/>
    </location>
</feature>
<evidence type="ECO:0000313" key="9">
    <source>
        <dbReference type="Proteomes" id="UP000236723"/>
    </source>
</evidence>
<dbReference type="RefSeq" id="WP_103936715.1">
    <property type="nucleotide sequence ID" value="NZ_FNVO01000002.1"/>
</dbReference>
<feature type="compositionally biased region" description="Basic and acidic residues" evidence="5">
    <location>
        <begin position="168"/>
        <end position="185"/>
    </location>
</feature>
<proteinExistence type="predicted"/>
<organism evidence="8 9">
    <name type="scientific">Thermomonospora echinospora</name>
    <dbReference type="NCBI Taxonomy" id="1992"/>
    <lineage>
        <taxon>Bacteria</taxon>
        <taxon>Bacillati</taxon>
        <taxon>Actinomycetota</taxon>
        <taxon>Actinomycetes</taxon>
        <taxon>Streptosporangiales</taxon>
        <taxon>Thermomonosporaceae</taxon>
        <taxon>Thermomonospora</taxon>
    </lineage>
</organism>
<dbReference type="AlphaFoldDB" id="A0A1H5VVK5"/>
<dbReference type="PROSITE" id="PS51123">
    <property type="entry name" value="OMPA_2"/>
    <property type="match status" value="1"/>
</dbReference>
<dbReference type="EMBL" id="FNVO01000002">
    <property type="protein sequence ID" value="SEF90891.1"/>
    <property type="molecule type" value="Genomic_DNA"/>
</dbReference>
<accession>A0A1H5VVK5</accession>
<dbReference type="InterPro" id="IPR050330">
    <property type="entry name" value="Bact_OuterMem_StrucFunc"/>
</dbReference>
<keyword evidence="3" id="KW-0998">Cell outer membrane</keyword>
<sequence length="362" mass="39327">MRTGTVLTGAALTALLAVPLTGVAGADPTPSPTAWPRPGTNENGARAGESEPRTITVPNPGTLQQNRKPYAPIEETTESGRRSFTLQADVLFKSGSADLSDAAHKYLTEVVAKLKDADATGKVQVVGHTDDVGEPPDNLTLSEQRAEAVTQAMQPQLANTGITLVAEGKGETQPRDKGTSPEARQRNRRVSILYGDASDAPAERDSRYVTVPVTETAPNPGLRPFPGEPAPIASTQRTINDTWTVRLDVTELRRHGPFLRIGYRVRLVHQEGTSELRYQTLFDGDTLLPDGHDVALIDKTHAEQLGPVITGQGWVLRDWSDNGERIGEPRYGWTLFPQPSQKTDRLSFYIPAFGTIDDIPIK</sequence>
<dbReference type="SUPFAM" id="SSF103088">
    <property type="entry name" value="OmpA-like"/>
    <property type="match status" value="1"/>
</dbReference>
<evidence type="ECO:0000256" key="6">
    <source>
        <dbReference type="SAM" id="SignalP"/>
    </source>
</evidence>
<keyword evidence="2 4" id="KW-0472">Membrane</keyword>
<dbReference type="InterPro" id="IPR036737">
    <property type="entry name" value="OmpA-like_sf"/>
</dbReference>
<dbReference type="PRINTS" id="PR01021">
    <property type="entry name" value="OMPADOMAIN"/>
</dbReference>
<dbReference type="PANTHER" id="PTHR30329:SF21">
    <property type="entry name" value="LIPOPROTEIN YIAD-RELATED"/>
    <property type="match status" value="1"/>
</dbReference>
<feature type="region of interest" description="Disordered" evidence="5">
    <location>
        <begin position="166"/>
        <end position="206"/>
    </location>
</feature>
<feature type="region of interest" description="Disordered" evidence="5">
    <location>
        <begin position="214"/>
        <end position="233"/>
    </location>
</feature>
<dbReference type="InterPro" id="IPR006664">
    <property type="entry name" value="OMP_bac"/>
</dbReference>
<keyword evidence="9" id="KW-1185">Reference proteome</keyword>
<evidence type="ECO:0000256" key="2">
    <source>
        <dbReference type="ARBA" id="ARBA00023136"/>
    </source>
</evidence>
<protein>
    <submittedName>
        <fullName evidence="8">Outer membrane protein OmpA</fullName>
    </submittedName>
</protein>
<dbReference type="Pfam" id="PF00691">
    <property type="entry name" value="OmpA"/>
    <property type="match status" value="1"/>
</dbReference>
<gene>
    <name evidence="8" type="ORF">SAMN04489712_102465</name>
</gene>
<dbReference type="Gene3D" id="3.30.1330.60">
    <property type="entry name" value="OmpA-like domain"/>
    <property type="match status" value="1"/>
</dbReference>
<name>A0A1H5VVK5_9ACTN</name>
<keyword evidence="6" id="KW-0732">Signal</keyword>